<dbReference type="InterPro" id="IPR036430">
    <property type="entry name" value="RNase_T2-like_sf"/>
</dbReference>
<dbReference type="EMBL" id="JBFDAA010000015">
    <property type="protein sequence ID" value="KAL1117720.1"/>
    <property type="molecule type" value="Genomic_DNA"/>
</dbReference>
<dbReference type="SUPFAM" id="SSF55895">
    <property type="entry name" value="Ribonuclease Rh-like"/>
    <property type="match status" value="1"/>
</dbReference>
<protein>
    <submittedName>
        <fullName evidence="5">Uncharacterized protein</fullName>
    </submittedName>
</protein>
<dbReference type="AlphaFoldDB" id="A0ABD0Y3Y1"/>
<feature type="active site" evidence="3">
    <location>
        <position position="98"/>
    </location>
</feature>
<feature type="non-terminal residue" evidence="5">
    <location>
        <position position="1"/>
    </location>
</feature>
<gene>
    <name evidence="5" type="ORF">AAG570_004035</name>
</gene>
<comment type="similarity">
    <text evidence="1 4">Belongs to the RNase T2 family.</text>
</comment>
<evidence type="ECO:0000256" key="1">
    <source>
        <dbReference type="ARBA" id="ARBA00007469"/>
    </source>
</evidence>
<dbReference type="PANTHER" id="PTHR11240:SF22">
    <property type="entry name" value="RIBONUCLEASE T2"/>
    <property type="match status" value="1"/>
</dbReference>
<feature type="active site" evidence="3">
    <location>
        <position position="94"/>
    </location>
</feature>
<dbReference type="InterPro" id="IPR033130">
    <property type="entry name" value="RNase_T2_His_AS_2"/>
</dbReference>
<evidence type="ECO:0000256" key="3">
    <source>
        <dbReference type="PIRSR" id="PIRSR633697-1"/>
    </source>
</evidence>
<dbReference type="Pfam" id="PF00445">
    <property type="entry name" value="Ribonuclease_T2"/>
    <property type="match status" value="1"/>
</dbReference>
<dbReference type="InterPro" id="IPR033697">
    <property type="entry name" value="Ribonuclease_T2_eukaryotic"/>
</dbReference>
<reference evidence="5 6" key="1">
    <citation type="submission" date="2024-07" db="EMBL/GenBank/DDBJ databases">
        <title>Chromosome-level genome assembly of the water stick insect Ranatra chinensis (Heteroptera: Nepidae).</title>
        <authorList>
            <person name="Liu X."/>
        </authorList>
    </citation>
    <scope>NUCLEOTIDE SEQUENCE [LARGE SCALE GENOMIC DNA]</scope>
    <source>
        <strain evidence="5">Cailab_2021Rc</strain>
        <tissue evidence="5">Muscle</tissue>
    </source>
</reference>
<organism evidence="5 6">
    <name type="scientific">Ranatra chinensis</name>
    <dbReference type="NCBI Taxonomy" id="642074"/>
    <lineage>
        <taxon>Eukaryota</taxon>
        <taxon>Metazoa</taxon>
        <taxon>Ecdysozoa</taxon>
        <taxon>Arthropoda</taxon>
        <taxon>Hexapoda</taxon>
        <taxon>Insecta</taxon>
        <taxon>Pterygota</taxon>
        <taxon>Neoptera</taxon>
        <taxon>Paraneoptera</taxon>
        <taxon>Hemiptera</taxon>
        <taxon>Heteroptera</taxon>
        <taxon>Panheteroptera</taxon>
        <taxon>Nepomorpha</taxon>
        <taxon>Nepidae</taxon>
        <taxon>Ranatrinae</taxon>
        <taxon>Ranatra</taxon>
    </lineage>
</organism>
<evidence type="ECO:0000313" key="5">
    <source>
        <dbReference type="EMBL" id="KAL1117720.1"/>
    </source>
</evidence>
<dbReference type="Gene3D" id="3.90.730.10">
    <property type="entry name" value="Ribonuclease T2-like"/>
    <property type="match status" value="1"/>
</dbReference>
<name>A0ABD0Y3Y1_9HEMI</name>
<evidence type="ECO:0000256" key="2">
    <source>
        <dbReference type="ARBA" id="ARBA00023157"/>
    </source>
</evidence>
<proteinExistence type="inferred from homology"/>
<dbReference type="CDD" id="cd01061">
    <property type="entry name" value="RNase_T2_euk"/>
    <property type="match status" value="1"/>
</dbReference>
<dbReference type="PROSITE" id="PS00531">
    <property type="entry name" value="RNASE_T2_2"/>
    <property type="match status" value="1"/>
</dbReference>
<accession>A0ABD0Y3Y1</accession>
<dbReference type="PANTHER" id="PTHR11240">
    <property type="entry name" value="RIBONUCLEASE T2"/>
    <property type="match status" value="1"/>
</dbReference>
<keyword evidence="6" id="KW-1185">Reference proteome</keyword>
<sequence>NEWDILIFTQNWPNSVCLAWQEKSKGATCTLPNDTTKWTIHGIWPTKLGTTGPWFCDPSRPFNLESIYGLLPQLEEVWTPVQNHKKRYMLWRHEWEKHGTCAAQIQPLDSEFKYFEQGLQWAEKYGMVSLLEKAGIKPSSVGYDPQSIWQGVKRVLGKDPCIVCYDDQHDGVSYLQEIRLCFDKNLSLVNCDGVKKSWGYYGNNNNNSLIQCPLNKPTLYLKQVPDRTKISPDPHIITIIKTIQFLQWISL</sequence>
<feature type="active site" evidence="3">
    <location>
        <position position="41"/>
    </location>
</feature>
<keyword evidence="2" id="KW-1015">Disulfide bond</keyword>
<evidence type="ECO:0000256" key="4">
    <source>
        <dbReference type="RuleBase" id="RU004328"/>
    </source>
</evidence>
<evidence type="ECO:0000313" key="6">
    <source>
        <dbReference type="Proteomes" id="UP001558652"/>
    </source>
</evidence>
<comment type="caution">
    <text evidence="5">The sequence shown here is derived from an EMBL/GenBank/DDBJ whole genome shotgun (WGS) entry which is preliminary data.</text>
</comment>
<dbReference type="Proteomes" id="UP001558652">
    <property type="component" value="Unassembled WGS sequence"/>
</dbReference>
<dbReference type="InterPro" id="IPR001568">
    <property type="entry name" value="RNase_T2-like"/>
</dbReference>